<dbReference type="Proteomes" id="UP000887560">
    <property type="component" value="Unplaced"/>
</dbReference>
<dbReference type="WBParaSite" id="scf7180000420472.g5343">
    <property type="protein sequence ID" value="scf7180000420472.g5343"/>
    <property type="gene ID" value="scf7180000420472.g5343"/>
</dbReference>
<dbReference type="SUPFAM" id="SSF47874">
    <property type="entry name" value="Annexin"/>
    <property type="match status" value="1"/>
</dbReference>
<evidence type="ECO:0000313" key="2">
    <source>
        <dbReference type="Proteomes" id="UP000887560"/>
    </source>
</evidence>
<proteinExistence type="predicted"/>
<reference evidence="3" key="1">
    <citation type="submission" date="2022-11" db="UniProtKB">
        <authorList>
            <consortium name="WormBaseParasite"/>
        </authorList>
    </citation>
    <scope>IDENTIFICATION</scope>
</reference>
<evidence type="ECO:0000313" key="3">
    <source>
        <dbReference type="WBParaSite" id="scf7180000420472.g5343"/>
    </source>
</evidence>
<keyword evidence="1" id="KW-0175">Coiled coil</keyword>
<evidence type="ECO:0000256" key="1">
    <source>
        <dbReference type="SAM" id="Coils"/>
    </source>
</evidence>
<feature type="coiled-coil region" evidence="1">
    <location>
        <begin position="139"/>
        <end position="166"/>
    </location>
</feature>
<keyword evidence="2" id="KW-1185">Reference proteome</keyword>
<sequence>MPENKQRGFKLFEWLKEQSIKKESPMFEEFKDGMKAKERSKLLELLIKDRNESLAFLLRYTLYSTYPPNFDILYEIILARPNFELKKIIEHYDKITGSKLETVLFHRKESAEHDNENAEIWHILFNRVESVEKNTTFGKDEFKEIADKTNSLCEELNEKYNSLTKEELLPLTTLLAVLVSSFQSNVQVFSDNFKKCGKIFFNEKPPNKHDNGIKHPKYMQKMLKITRLVGSGTYIKDIAERTIEYIEKGKYDELLTLVVIHHGSDFVEIAKILKKMSFKTENLENDVFERDDSGTSDDSDDDSLSSNLMCLYYTEEEYETEMTMGNLEYDWSELSKEIKNTREDIKTVEEWRNGRHENSISSRFGELKKGCDELKKLMNKESEFTCSRNYPITDSNNDESKSLLRILESIQILSVSILHRKEDRDKEDK</sequence>
<dbReference type="GO" id="GO:0005509">
    <property type="term" value="F:calcium ion binding"/>
    <property type="evidence" value="ECO:0007669"/>
    <property type="project" value="InterPro"/>
</dbReference>
<organism evidence="2 3">
    <name type="scientific">Meloidogyne floridensis</name>
    <dbReference type="NCBI Taxonomy" id="298350"/>
    <lineage>
        <taxon>Eukaryota</taxon>
        <taxon>Metazoa</taxon>
        <taxon>Ecdysozoa</taxon>
        <taxon>Nematoda</taxon>
        <taxon>Chromadorea</taxon>
        <taxon>Rhabditida</taxon>
        <taxon>Tylenchina</taxon>
        <taxon>Tylenchomorpha</taxon>
        <taxon>Tylenchoidea</taxon>
        <taxon>Meloidogynidae</taxon>
        <taxon>Meloidogyninae</taxon>
        <taxon>Meloidogyne</taxon>
    </lineage>
</organism>
<accession>A0A915NSF9</accession>
<dbReference type="InterPro" id="IPR037104">
    <property type="entry name" value="Annexin_sf"/>
</dbReference>
<dbReference type="AlphaFoldDB" id="A0A915NSF9"/>
<dbReference type="GO" id="GO:0005544">
    <property type="term" value="F:calcium-dependent phospholipid binding"/>
    <property type="evidence" value="ECO:0007669"/>
    <property type="project" value="InterPro"/>
</dbReference>
<name>A0A915NSF9_9BILA</name>
<protein>
    <submittedName>
        <fullName evidence="3">Uncharacterized protein</fullName>
    </submittedName>
</protein>